<dbReference type="InterPro" id="IPR029058">
    <property type="entry name" value="AB_hydrolase_fold"/>
</dbReference>
<dbReference type="PANTHER" id="PTHR21666:SF270">
    <property type="entry name" value="MUREIN HYDROLASE ACTIVATOR ENVC"/>
    <property type="match status" value="1"/>
</dbReference>
<dbReference type="CDD" id="cd12797">
    <property type="entry name" value="M23_peptidase"/>
    <property type="match status" value="1"/>
</dbReference>
<evidence type="ECO:0000313" key="5">
    <source>
        <dbReference type="EMBL" id="CAB4593471.1"/>
    </source>
</evidence>
<dbReference type="InterPro" id="IPR050570">
    <property type="entry name" value="Cell_wall_metabolism_enzyme"/>
</dbReference>
<protein>
    <submittedName>
        <fullName evidence="6">Unannotated protein</fullName>
    </submittedName>
</protein>
<dbReference type="InterPro" id="IPR016047">
    <property type="entry name" value="M23ase_b-sheet_dom"/>
</dbReference>
<evidence type="ECO:0000259" key="3">
    <source>
        <dbReference type="Pfam" id="PF24096"/>
    </source>
</evidence>
<keyword evidence="1" id="KW-1133">Transmembrane helix</keyword>
<gene>
    <name evidence="4" type="ORF">UFOPK1495_01219</name>
    <name evidence="5" type="ORF">UFOPK1711_01960</name>
    <name evidence="6" type="ORF">UFOPK2143_01003</name>
</gene>
<dbReference type="SUPFAM" id="SSF53474">
    <property type="entry name" value="alpha/beta-Hydrolases"/>
    <property type="match status" value="1"/>
</dbReference>
<dbReference type="EMBL" id="CAEZTR010000204">
    <property type="protein sequence ID" value="CAB4593471.1"/>
    <property type="molecule type" value="Genomic_DNA"/>
</dbReference>
<feature type="transmembrane region" description="Helical" evidence="1">
    <location>
        <begin position="12"/>
        <end position="33"/>
    </location>
</feature>
<sequence length="564" mass="58042">MRSLSAFLHAHSFVRVLCIFMVLVQISAALIWVTAPSASAASTTVEYRPPSDAEIIDRFRPPPKPWMAGNRGVDYGTSAGAQITASADGRVIFAGEVGGALHVTIEHADGLRTSSSFLASLTVAAGDQVRAGDVIGIAGGPFHFGVRATDDTYLDPEALLAGLLRPRARLVPGTDQGLERLGAKERRTLLDVFLDTGAAALSATSAWTSRTTALVAHYLVELNPTTHAMRTVDAFAKWVHDQRTCTSSATPVPVHESRRIVVLVSGLGTSSDSNTAWEVDTKSLGYADVDVVRYSYRGGQAPHEAMNATGTARSVSSHPLDAIATREFDSLDSQQSVGTSADHLSALLQSVSAAQPGIPIDVVAHSQGGVVARLAVERSGAAGRLPSEVGTLVTLSSPQQGAPLATGVVALGDSPGGAAALSQVRAGGAADELDNHLPAISDLAETSPIIDELHQRPMPDGVRFVTIGGSGDVVVPGSAAIDQTADASVILPTDIGKEVHGTLASNPAATREIGLAVAGMGPTCQRLGPATKAFVTAETIRYGQTVASATAAVAAGVLPIPPAD</sequence>
<dbReference type="Gene3D" id="3.40.50.1820">
    <property type="entry name" value="alpha/beta hydrolase"/>
    <property type="match status" value="1"/>
</dbReference>
<dbReference type="PANTHER" id="PTHR21666">
    <property type="entry name" value="PEPTIDASE-RELATED"/>
    <property type="match status" value="1"/>
</dbReference>
<dbReference type="GO" id="GO:0004222">
    <property type="term" value="F:metalloendopeptidase activity"/>
    <property type="evidence" value="ECO:0007669"/>
    <property type="project" value="TreeGrafter"/>
</dbReference>
<feature type="domain" description="M23ase beta-sheet core" evidence="2">
    <location>
        <begin position="70"/>
        <end position="139"/>
    </location>
</feature>
<dbReference type="Pfam" id="PF01551">
    <property type="entry name" value="Peptidase_M23"/>
    <property type="match status" value="1"/>
</dbReference>
<dbReference type="SUPFAM" id="SSF51261">
    <property type="entry name" value="Duplicated hybrid motif"/>
    <property type="match status" value="1"/>
</dbReference>
<evidence type="ECO:0000259" key="2">
    <source>
        <dbReference type="Pfam" id="PF01551"/>
    </source>
</evidence>
<dbReference type="AlphaFoldDB" id="A0A6J6KDZ9"/>
<feature type="domain" description="DUF7379" evidence="3">
    <location>
        <begin position="342"/>
        <end position="406"/>
    </location>
</feature>
<organism evidence="6">
    <name type="scientific">freshwater metagenome</name>
    <dbReference type="NCBI Taxonomy" id="449393"/>
    <lineage>
        <taxon>unclassified sequences</taxon>
        <taxon>metagenomes</taxon>
        <taxon>ecological metagenomes</taxon>
    </lineage>
</organism>
<reference evidence="6" key="1">
    <citation type="submission" date="2020-05" db="EMBL/GenBank/DDBJ databases">
        <authorList>
            <person name="Chiriac C."/>
            <person name="Salcher M."/>
            <person name="Ghai R."/>
            <person name="Kavagutti S V."/>
        </authorList>
    </citation>
    <scope>NUCLEOTIDE SEQUENCE</scope>
</reference>
<keyword evidence="1" id="KW-0812">Transmembrane</keyword>
<dbReference type="Gene3D" id="2.70.70.10">
    <property type="entry name" value="Glucose Permease (Domain IIA)"/>
    <property type="match status" value="1"/>
</dbReference>
<proteinExistence type="predicted"/>
<dbReference type="EMBL" id="CAEZVV010000057">
    <property type="protein sequence ID" value="CAB4646049.1"/>
    <property type="molecule type" value="Genomic_DNA"/>
</dbReference>
<evidence type="ECO:0000256" key="1">
    <source>
        <dbReference type="SAM" id="Phobius"/>
    </source>
</evidence>
<evidence type="ECO:0000313" key="4">
    <source>
        <dbReference type="EMBL" id="CAB4556618.1"/>
    </source>
</evidence>
<keyword evidence="1" id="KW-0472">Membrane</keyword>
<dbReference type="EMBL" id="CAEZSU010000132">
    <property type="protein sequence ID" value="CAB4556618.1"/>
    <property type="molecule type" value="Genomic_DNA"/>
</dbReference>
<dbReference type="InterPro" id="IPR055803">
    <property type="entry name" value="DUF7379"/>
</dbReference>
<name>A0A6J6KDZ9_9ZZZZ</name>
<accession>A0A6J6KDZ9</accession>
<evidence type="ECO:0000313" key="6">
    <source>
        <dbReference type="EMBL" id="CAB4646049.1"/>
    </source>
</evidence>
<dbReference type="InterPro" id="IPR011055">
    <property type="entry name" value="Dup_hybrid_motif"/>
</dbReference>
<dbReference type="Pfam" id="PF24096">
    <property type="entry name" value="DUF7379"/>
    <property type="match status" value="1"/>
</dbReference>